<gene>
    <name evidence="3" type="ORF">AUEXF2481DRAFT_32036</name>
</gene>
<evidence type="ECO:0000256" key="1">
    <source>
        <dbReference type="ARBA" id="ARBA00022737"/>
    </source>
</evidence>
<dbReference type="AlphaFoldDB" id="A0A074Y3R8"/>
<dbReference type="PANTHER" id="PTHR47447">
    <property type="entry name" value="OS03G0856100 PROTEIN"/>
    <property type="match status" value="1"/>
</dbReference>
<protein>
    <recommendedName>
        <fullName evidence="5">Pentatricopeptide repeat domain-containing protein</fullName>
    </recommendedName>
</protein>
<sequence>MPPRITRLRWPQLFPPHEPLPFLYPRWYSIQSATVETSAPGLQHVLGPEQPLPQESNEPKSTRHQTKKQDAVLESHDEGIARRVPQVIKRKAQIRKLQETKRREMREKGFYANDWRTPLMLLRKHTPEGEEHHVKHLARLEMPKGMRGFYPGELPNLFLDIYLHTGCHVQISRSDGHADDKFSALDVSGTLASIQRAKKILNEAVRLESDTDAEAKGSMGSYATTTTSIPVRKAMPRSVWSMRHKPKELSDVIVPSQWSFKAFAAHVDHLVLSTPPRLQIRKQGASRPKSHVETVTERIVALYTSKDTVRWASMHATVQTLQYLSQHRKVPEVRRVLELIDLHSKIIPHFRLIFTDPATFNVLLHSAAEALDLHNYNFLLRMMLDRNVVPDTATWTTLLHLVQKVHPRSAKHVITTMRSRNMLSSPSAKIATANEGLQKDAVEWLGRGESVFDFIAHYDKLWLGREWLDTRACNQLLPLLIESGKLEDAMILVGELESRHGRPNHVTTHILLDAASAYRDLNFAVRALEATMSQRGKGALRPTRDTFDKLIPLAYRVRAYNTLRVIWRYACLSGNASPKLVRKMQKSLLAPIPSTTQSEGPLHVGQVEVEGNIISRNLYFKAMAAKVAVGIERSLSVDSIKRLIASASFSADEGFRAAAESATVSETPEVEATTSADSAVEREEPLDTANPEQQNTSTDSSSVESTTTVTQIAPWSDASKAEVTTSFVAAVEAERSLDSGSPDQEPAPVESPAADVPQTTTEPAATIEAQKIGLETCPSTTRRPSKTPLPQALISDILAYDTYKAGSPFTTMFRKAVERDIEWRLKGYDKHAPLGVLLKEALNLNIDPKG</sequence>
<dbReference type="Gene3D" id="1.25.40.10">
    <property type="entry name" value="Tetratricopeptide repeat domain"/>
    <property type="match status" value="2"/>
</dbReference>
<dbReference type="HOGENOM" id="CLU_013422_0_0_1"/>
<name>A0A074Y3R8_AURSE</name>
<accession>A0A074Y3R8</accession>
<dbReference type="Proteomes" id="UP000030641">
    <property type="component" value="Unassembled WGS sequence"/>
</dbReference>
<dbReference type="OMA" id="WRARAYN"/>
<dbReference type="OrthoDB" id="185373at2759"/>
<dbReference type="InParanoid" id="A0A074Y3R8"/>
<dbReference type="GeneID" id="25364568"/>
<organism evidence="3 4">
    <name type="scientific">Aureobasidium subglaciale (strain EXF-2481)</name>
    <name type="common">Aureobasidium pullulans var. subglaciale</name>
    <dbReference type="NCBI Taxonomy" id="1043005"/>
    <lineage>
        <taxon>Eukaryota</taxon>
        <taxon>Fungi</taxon>
        <taxon>Dikarya</taxon>
        <taxon>Ascomycota</taxon>
        <taxon>Pezizomycotina</taxon>
        <taxon>Dothideomycetes</taxon>
        <taxon>Dothideomycetidae</taxon>
        <taxon>Dothideales</taxon>
        <taxon>Saccotheciaceae</taxon>
        <taxon>Aureobasidium</taxon>
    </lineage>
</organism>
<feature type="region of interest" description="Disordered" evidence="2">
    <location>
        <begin position="734"/>
        <end position="760"/>
    </location>
</feature>
<feature type="compositionally biased region" description="Basic and acidic residues" evidence="2">
    <location>
        <begin position="57"/>
        <end position="75"/>
    </location>
</feature>
<evidence type="ECO:0000313" key="3">
    <source>
        <dbReference type="EMBL" id="KEQ92438.1"/>
    </source>
</evidence>
<keyword evidence="1" id="KW-0677">Repeat</keyword>
<proteinExistence type="predicted"/>
<dbReference type="STRING" id="1043005.A0A074Y3R8"/>
<feature type="region of interest" description="Disordered" evidence="2">
    <location>
        <begin position="660"/>
        <end position="710"/>
    </location>
</feature>
<keyword evidence="4" id="KW-1185">Reference proteome</keyword>
<evidence type="ECO:0000256" key="2">
    <source>
        <dbReference type="SAM" id="MobiDB-lite"/>
    </source>
</evidence>
<evidence type="ECO:0008006" key="5">
    <source>
        <dbReference type="Google" id="ProtNLM"/>
    </source>
</evidence>
<feature type="compositionally biased region" description="Polar residues" evidence="2">
    <location>
        <begin position="662"/>
        <end position="677"/>
    </location>
</feature>
<dbReference type="InterPro" id="IPR011990">
    <property type="entry name" value="TPR-like_helical_dom_sf"/>
</dbReference>
<feature type="compositionally biased region" description="Low complexity" evidence="2">
    <location>
        <begin position="696"/>
        <end position="710"/>
    </location>
</feature>
<dbReference type="PANTHER" id="PTHR47447:SF23">
    <property type="entry name" value="PENTACOTRIPEPTIDE-REPEAT REGION OF PRORP DOMAIN-CONTAINING PROTEIN"/>
    <property type="match status" value="1"/>
</dbReference>
<reference evidence="3 4" key="1">
    <citation type="journal article" date="2014" name="BMC Genomics">
        <title>Genome sequencing of four Aureobasidium pullulans varieties: biotechnological potential, stress tolerance, and description of new species.</title>
        <authorList>
            <person name="Gostin Ar C."/>
            <person name="Ohm R.A."/>
            <person name="Kogej T."/>
            <person name="Sonjak S."/>
            <person name="Turk M."/>
            <person name="Zajc J."/>
            <person name="Zalar P."/>
            <person name="Grube M."/>
            <person name="Sun H."/>
            <person name="Han J."/>
            <person name="Sharma A."/>
            <person name="Chiniquy J."/>
            <person name="Ngan C.Y."/>
            <person name="Lipzen A."/>
            <person name="Barry K."/>
            <person name="Grigoriev I.V."/>
            <person name="Gunde-Cimerman N."/>
        </authorList>
    </citation>
    <scope>NUCLEOTIDE SEQUENCE [LARGE SCALE GENOMIC DNA]</scope>
    <source>
        <strain evidence="3 4">EXF-2481</strain>
    </source>
</reference>
<dbReference type="EMBL" id="KL584770">
    <property type="protein sequence ID" value="KEQ92438.1"/>
    <property type="molecule type" value="Genomic_DNA"/>
</dbReference>
<evidence type="ECO:0000313" key="4">
    <source>
        <dbReference type="Proteomes" id="UP000030641"/>
    </source>
</evidence>
<dbReference type="RefSeq" id="XP_013340943.1">
    <property type="nucleotide sequence ID" value="XM_013485489.1"/>
</dbReference>
<feature type="region of interest" description="Disordered" evidence="2">
    <location>
        <begin position="43"/>
        <end position="75"/>
    </location>
</feature>